<reference evidence="2 3" key="1">
    <citation type="submission" date="2021-01" db="EMBL/GenBank/DDBJ databases">
        <title>Genomic Encyclopedia of Type Strains, Phase IV (KMG-IV): sequencing the most valuable type-strain genomes for metagenomic binning, comparative biology and taxonomic classification.</title>
        <authorList>
            <person name="Goeker M."/>
        </authorList>
    </citation>
    <scope>NUCLEOTIDE SEQUENCE [LARGE SCALE GENOMIC DNA]</scope>
    <source>
        <strain evidence="2 3">DSM 105453</strain>
    </source>
</reference>
<evidence type="ECO:0000313" key="2">
    <source>
        <dbReference type="EMBL" id="MBM7714614.1"/>
    </source>
</evidence>
<sequence>MIERLKNKLIGVVKAVDRYPLTMLFLVAVATVNVISIQNEKEDFSKYLFTFVVGAMLSVVGQHVYERFCTKASERFMLMGGAILLTAGYYFMIPSASAFNIEISIKTAVAMFALLMAFIWVPAIKSKVTFNESFMSAFKAFFITALFSAVLAGGVSTIIFAIDQLLFSIHYKVYSHALNIIFSLFAPIFFLSFTPPYPGKKDTNLSTDQLEKMERAISVPKTLGILISYVIIPLTAVYTIILFVYVLLNIRGDFWTNNLLEPMLVSYTITVIFVCILASSLDNQSAMIFRRIFPKVLIPIVLFQTIASILKISEAGVTHGRYYVIMFGIFAFISGIIFSFFPVRKNGWIAAVLIVFSAISIIPPIDAFTVSRTNQINVLKDTLTENGMLEEGKIVPNSSISEKDKKTITRTVSYLDSMDYLKKIDWLPDNILYDDHFQKTFGFQAVYDGIDGGGKSQYADLDWQESPVVNIEPYDRMVQLTVNSKEVQQVPVEINNVHYILKQELESDDIILRLVDEQNAELIKVHTKEVFAEILEDEESYGGGTKMLSVKKATVTRENDKVRMDLLITSVSHYDNQFFADMFVLLKIK</sequence>
<feature type="transmembrane region" description="Helical" evidence="1">
    <location>
        <begin position="292"/>
        <end position="310"/>
    </location>
</feature>
<accession>A0ABS2R4T2</accession>
<dbReference type="EMBL" id="JAFBFH010000008">
    <property type="protein sequence ID" value="MBM7714614.1"/>
    <property type="molecule type" value="Genomic_DNA"/>
</dbReference>
<organism evidence="2 3">
    <name type="scientific">Siminovitchia thermophila</name>
    <dbReference type="NCBI Taxonomy" id="1245522"/>
    <lineage>
        <taxon>Bacteria</taxon>
        <taxon>Bacillati</taxon>
        <taxon>Bacillota</taxon>
        <taxon>Bacilli</taxon>
        <taxon>Bacillales</taxon>
        <taxon>Bacillaceae</taxon>
        <taxon>Siminovitchia</taxon>
    </lineage>
</organism>
<feature type="transmembrane region" description="Helical" evidence="1">
    <location>
        <begin position="223"/>
        <end position="248"/>
    </location>
</feature>
<dbReference type="InterPro" id="IPR025291">
    <property type="entry name" value="DUF4153"/>
</dbReference>
<comment type="caution">
    <text evidence="2">The sequence shown here is derived from an EMBL/GenBank/DDBJ whole genome shotgun (WGS) entry which is preliminary data.</text>
</comment>
<feature type="transmembrane region" description="Helical" evidence="1">
    <location>
        <begin position="76"/>
        <end position="93"/>
    </location>
</feature>
<feature type="transmembrane region" description="Helical" evidence="1">
    <location>
        <begin position="105"/>
        <end position="124"/>
    </location>
</feature>
<proteinExistence type="predicted"/>
<feature type="transmembrane region" description="Helical" evidence="1">
    <location>
        <begin position="260"/>
        <end position="280"/>
    </location>
</feature>
<feature type="transmembrane region" description="Helical" evidence="1">
    <location>
        <begin position="322"/>
        <end position="341"/>
    </location>
</feature>
<keyword evidence="3" id="KW-1185">Reference proteome</keyword>
<evidence type="ECO:0000313" key="3">
    <source>
        <dbReference type="Proteomes" id="UP000823485"/>
    </source>
</evidence>
<evidence type="ECO:0008006" key="4">
    <source>
        <dbReference type="Google" id="ProtNLM"/>
    </source>
</evidence>
<dbReference type="Pfam" id="PF13687">
    <property type="entry name" value="DUF4153"/>
    <property type="match status" value="1"/>
</dbReference>
<protein>
    <recommendedName>
        <fullName evidence="4">DUF4153 domain-containing protein</fullName>
    </recommendedName>
</protein>
<keyword evidence="1" id="KW-0812">Transmembrane</keyword>
<keyword evidence="1" id="KW-1133">Transmembrane helix</keyword>
<name>A0ABS2R4T2_9BACI</name>
<keyword evidence="1" id="KW-0472">Membrane</keyword>
<feature type="transmembrane region" description="Helical" evidence="1">
    <location>
        <begin position="44"/>
        <end position="64"/>
    </location>
</feature>
<feature type="transmembrane region" description="Helical" evidence="1">
    <location>
        <begin position="174"/>
        <end position="193"/>
    </location>
</feature>
<evidence type="ECO:0000256" key="1">
    <source>
        <dbReference type="SAM" id="Phobius"/>
    </source>
</evidence>
<dbReference type="RefSeq" id="WP_077112575.1">
    <property type="nucleotide sequence ID" value="NZ_JAFBFH010000008.1"/>
</dbReference>
<dbReference type="Proteomes" id="UP000823485">
    <property type="component" value="Unassembled WGS sequence"/>
</dbReference>
<gene>
    <name evidence="2" type="ORF">JOC94_001586</name>
</gene>
<feature type="transmembrane region" description="Helical" evidence="1">
    <location>
        <begin position="348"/>
        <end position="365"/>
    </location>
</feature>
<feature type="transmembrane region" description="Helical" evidence="1">
    <location>
        <begin position="21"/>
        <end position="38"/>
    </location>
</feature>
<feature type="transmembrane region" description="Helical" evidence="1">
    <location>
        <begin position="136"/>
        <end position="162"/>
    </location>
</feature>